<organism evidence="2 3">
    <name type="scientific">Kitasatospora herbaricolor</name>
    <dbReference type="NCBI Taxonomy" id="68217"/>
    <lineage>
        <taxon>Bacteria</taxon>
        <taxon>Bacillati</taxon>
        <taxon>Actinomycetota</taxon>
        <taxon>Actinomycetes</taxon>
        <taxon>Kitasatosporales</taxon>
        <taxon>Streptomycetaceae</taxon>
        <taxon>Kitasatospora</taxon>
    </lineage>
</organism>
<dbReference type="RefSeq" id="WP_329498040.1">
    <property type="nucleotide sequence ID" value="NZ_CP108460.1"/>
</dbReference>
<dbReference type="Pfam" id="PF00805">
    <property type="entry name" value="Pentapeptide"/>
    <property type="match status" value="1"/>
</dbReference>
<evidence type="ECO:0000256" key="1">
    <source>
        <dbReference type="SAM" id="MobiDB-lite"/>
    </source>
</evidence>
<dbReference type="Gene3D" id="2.160.20.80">
    <property type="entry name" value="E3 ubiquitin-protein ligase SopA"/>
    <property type="match status" value="1"/>
</dbReference>
<gene>
    <name evidence="2" type="ORF">OG469_15990</name>
</gene>
<keyword evidence="3" id="KW-1185">Reference proteome</keyword>
<sequence>MTPAPATDPSAPRLTVLGNPGHRRVTLFAAAVRAAGLPEPAVLPWSHVLRGGYRIEPGTLLRVDSPGEDETVDRLLRGAALGPGYAPTRVEGTAAWYAGFTAALAGVAGAVRAAPGARLLADPAEIAVMFDKRRTHRLLAGAGVPVPPALDQSAGPVSDWADLKGRLAAAGLRRVFVKPAHGSSASGVLALEFGPRGRLSATTSVSWRDGGLHNSLRVRRYQQEDEIAAIVDRLAPDGLHVERWIPKSAQGGRAADLRVVVIAGRATHLVVRTSTGPMTNLHLGGARGDTELLREAAGPHWATLLETAERAAACFPGSPAAGVDVLPGADWRRYLVGEVNAFGDLLPGLTGLPGGPAEGLDTYAAQLAAVLAGGTELPSVDLPGVDLPGVDLPGVDLPGTDLPGTDLPGADLSGPAGGAGPAPAAAHPRTAVPTAGHGATP</sequence>
<dbReference type="Proteomes" id="UP001432014">
    <property type="component" value="Chromosome"/>
</dbReference>
<reference evidence="2 3" key="1">
    <citation type="submission" date="2022-10" db="EMBL/GenBank/DDBJ databases">
        <title>The complete genomes of actinobacterial strains from the NBC collection.</title>
        <authorList>
            <person name="Joergensen T.S."/>
            <person name="Alvarez Arevalo M."/>
            <person name="Sterndorff E.B."/>
            <person name="Faurdal D."/>
            <person name="Vuksanovic O."/>
            <person name="Mourched A.-S."/>
            <person name="Charusanti P."/>
            <person name="Shaw S."/>
            <person name="Blin K."/>
            <person name="Weber T."/>
        </authorList>
    </citation>
    <scope>NUCLEOTIDE SEQUENCE [LARGE SCALE GENOMIC DNA]</scope>
    <source>
        <strain evidence="2 3">NBC_01247</strain>
    </source>
</reference>
<feature type="region of interest" description="Disordered" evidence="1">
    <location>
        <begin position="391"/>
        <end position="441"/>
    </location>
</feature>
<protein>
    <submittedName>
        <fullName evidence="2">STM4014 family protein</fullName>
    </submittedName>
</protein>
<evidence type="ECO:0000313" key="3">
    <source>
        <dbReference type="Proteomes" id="UP001432014"/>
    </source>
</evidence>
<feature type="compositionally biased region" description="Low complexity" evidence="1">
    <location>
        <begin position="421"/>
        <end position="435"/>
    </location>
</feature>
<dbReference type="InterPro" id="IPR047778">
    <property type="entry name" value="STM4014-like"/>
</dbReference>
<name>A0ABZ1W837_9ACTN</name>
<dbReference type="PANTHER" id="PTHR21621">
    <property type="entry name" value="RIBOSOMAL PROTEIN S6 MODIFICATION PROTEIN"/>
    <property type="match status" value="1"/>
</dbReference>
<dbReference type="InterPro" id="IPR001646">
    <property type="entry name" value="5peptide_repeat"/>
</dbReference>
<dbReference type="Gene3D" id="3.30.470.20">
    <property type="entry name" value="ATP-grasp fold, B domain"/>
    <property type="match status" value="1"/>
</dbReference>
<proteinExistence type="predicted"/>
<dbReference type="SUPFAM" id="SSF141571">
    <property type="entry name" value="Pentapeptide repeat-like"/>
    <property type="match status" value="1"/>
</dbReference>
<dbReference type="SUPFAM" id="SSF56059">
    <property type="entry name" value="Glutathione synthetase ATP-binding domain-like"/>
    <property type="match status" value="1"/>
</dbReference>
<dbReference type="PANTHER" id="PTHR21621:SF0">
    <property type="entry name" value="BETA-CITRYLGLUTAMATE SYNTHASE B-RELATED"/>
    <property type="match status" value="1"/>
</dbReference>
<evidence type="ECO:0000313" key="2">
    <source>
        <dbReference type="EMBL" id="WUS56880.1"/>
    </source>
</evidence>
<dbReference type="NCBIfam" id="NF038074">
    <property type="entry name" value="fam_STM4014"/>
    <property type="match status" value="1"/>
</dbReference>
<accession>A0ABZ1W837</accession>
<dbReference type="EMBL" id="CP108482">
    <property type="protein sequence ID" value="WUS56880.1"/>
    <property type="molecule type" value="Genomic_DNA"/>
</dbReference>